<feature type="chain" id="PRO_5047303458" evidence="1">
    <location>
        <begin position="33"/>
        <end position="173"/>
    </location>
</feature>
<feature type="signal peptide" evidence="1">
    <location>
        <begin position="1"/>
        <end position="32"/>
    </location>
</feature>
<sequence>MPIPNRALPWARKTAAVSTAGLLVLGMAACGADDEGGAEDGDALTVSDPWVKATDGEMVAAFGEIVNDTGSDVHITGASSEVAGMVELHETVDENGQSVMRPMADGIELAAGETFALEPGGAHIMLMDLGEELQAGDDVVVTLDLEDGSELEFTAPVKDFAGADEEYQSGSGN</sequence>
<comment type="caution">
    <text evidence="2">The sequence shown here is derived from an EMBL/GenBank/DDBJ whole genome shotgun (WGS) entry which is preliminary data.</text>
</comment>
<protein>
    <submittedName>
        <fullName evidence="2">Copper chaperone PCu(A)C</fullName>
    </submittedName>
</protein>
<name>A0ABV8TYW1_9ACTN</name>
<dbReference type="InterPro" id="IPR036182">
    <property type="entry name" value="PCuAC_sf"/>
</dbReference>
<dbReference type="PANTHER" id="PTHR36302">
    <property type="entry name" value="BLR7088 PROTEIN"/>
    <property type="match status" value="1"/>
</dbReference>
<dbReference type="SUPFAM" id="SSF110087">
    <property type="entry name" value="DR1885-like metal-binding protein"/>
    <property type="match status" value="1"/>
</dbReference>
<dbReference type="Gene3D" id="2.60.40.1890">
    <property type="entry name" value="PCu(A)C copper chaperone"/>
    <property type="match status" value="1"/>
</dbReference>
<evidence type="ECO:0000313" key="2">
    <source>
        <dbReference type="EMBL" id="MFC4335968.1"/>
    </source>
</evidence>
<dbReference type="InterPro" id="IPR007410">
    <property type="entry name" value="LpqE-like"/>
</dbReference>
<dbReference type="InterPro" id="IPR058248">
    <property type="entry name" value="Lxx211020-like"/>
</dbReference>
<evidence type="ECO:0000256" key="1">
    <source>
        <dbReference type="SAM" id="SignalP"/>
    </source>
</evidence>
<organism evidence="2 3">
    <name type="scientific">Salininema proteolyticum</name>
    <dbReference type="NCBI Taxonomy" id="1607685"/>
    <lineage>
        <taxon>Bacteria</taxon>
        <taxon>Bacillati</taxon>
        <taxon>Actinomycetota</taxon>
        <taxon>Actinomycetes</taxon>
        <taxon>Glycomycetales</taxon>
        <taxon>Glycomycetaceae</taxon>
        <taxon>Salininema</taxon>
    </lineage>
</organism>
<keyword evidence="1" id="KW-0732">Signal</keyword>
<dbReference type="Proteomes" id="UP001595823">
    <property type="component" value="Unassembled WGS sequence"/>
</dbReference>
<gene>
    <name evidence="2" type="ORF">ACFPET_12210</name>
</gene>
<keyword evidence="3" id="KW-1185">Reference proteome</keyword>
<evidence type="ECO:0000313" key="3">
    <source>
        <dbReference type="Proteomes" id="UP001595823"/>
    </source>
</evidence>
<dbReference type="Pfam" id="PF04314">
    <property type="entry name" value="PCuAC"/>
    <property type="match status" value="1"/>
</dbReference>
<accession>A0ABV8TYW1</accession>
<proteinExistence type="predicted"/>
<dbReference type="PANTHER" id="PTHR36302:SF1">
    <property type="entry name" value="COPPER CHAPERONE PCU(A)C"/>
    <property type="match status" value="1"/>
</dbReference>
<dbReference type="EMBL" id="JBHSDK010000015">
    <property type="protein sequence ID" value="MFC4335968.1"/>
    <property type="molecule type" value="Genomic_DNA"/>
</dbReference>
<dbReference type="PROSITE" id="PS51257">
    <property type="entry name" value="PROKAR_LIPOPROTEIN"/>
    <property type="match status" value="1"/>
</dbReference>
<reference evidence="3" key="1">
    <citation type="journal article" date="2019" name="Int. J. Syst. Evol. Microbiol.">
        <title>The Global Catalogue of Microorganisms (GCM) 10K type strain sequencing project: providing services to taxonomists for standard genome sequencing and annotation.</title>
        <authorList>
            <consortium name="The Broad Institute Genomics Platform"/>
            <consortium name="The Broad Institute Genome Sequencing Center for Infectious Disease"/>
            <person name="Wu L."/>
            <person name="Ma J."/>
        </authorList>
    </citation>
    <scope>NUCLEOTIDE SEQUENCE [LARGE SCALE GENOMIC DNA]</scope>
    <source>
        <strain evidence="3">IBRC-M 10908</strain>
    </source>
</reference>
<dbReference type="RefSeq" id="WP_380621345.1">
    <property type="nucleotide sequence ID" value="NZ_JBHSDK010000015.1"/>
</dbReference>